<gene>
    <name evidence="1" type="ORF">WN50_11075</name>
</gene>
<name>A0A0F5YGI9_9CYAN</name>
<dbReference type="OrthoDB" id="485097at2"/>
<dbReference type="AlphaFoldDB" id="A0A0F5YGI9"/>
<comment type="caution">
    <text evidence="1">The sequence shown here is derived from an EMBL/GenBank/DDBJ whole genome shotgun (WGS) entry which is preliminary data.</text>
</comment>
<dbReference type="EMBL" id="LATL02000310">
    <property type="protein sequence ID" value="KKD38019.1"/>
    <property type="molecule type" value="Genomic_DNA"/>
</dbReference>
<organism evidence="1 2">
    <name type="scientific">Limnoraphis robusta CS-951</name>
    <dbReference type="NCBI Taxonomy" id="1637645"/>
    <lineage>
        <taxon>Bacteria</taxon>
        <taxon>Bacillati</taxon>
        <taxon>Cyanobacteriota</taxon>
        <taxon>Cyanophyceae</taxon>
        <taxon>Oscillatoriophycideae</taxon>
        <taxon>Oscillatoriales</taxon>
        <taxon>Sirenicapillariaceae</taxon>
        <taxon>Limnoraphis</taxon>
    </lineage>
</organism>
<accession>A0A0F5YGI9</accession>
<evidence type="ECO:0000313" key="1">
    <source>
        <dbReference type="EMBL" id="KKD38019.1"/>
    </source>
</evidence>
<evidence type="ECO:0000313" key="2">
    <source>
        <dbReference type="Proteomes" id="UP000033607"/>
    </source>
</evidence>
<protein>
    <submittedName>
        <fullName evidence="1">Uncharacterized protein</fullName>
    </submittedName>
</protein>
<dbReference type="Proteomes" id="UP000033607">
    <property type="component" value="Unassembled WGS sequence"/>
</dbReference>
<sequence>MSSYRQVKQYLAYWFQLGKKVLLRNGEQSLLPQPLFEGDHYSPEFENCWQEILSPESGDCYLEGTDVPISELLTNAWEIEECARCAMPVPSRTRGMPASCCPCFDLPTWPNLDMPQPRLPANTQQHLHEICNRLLKSEPEDIESA</sequence>
<dbReference type="PATRIC" id="fig|1637645.4.peg.6112"/>
<reference evidence="1 2" key="1">
    <citation type="submission" date="2015-06" db="EMBL/GenBank/DDBJ databases">
        <title>Draft genome assembly of filamentous brackish cyanobacterium Limnoraphis robusta strain CS-951.</title>
        <authorList>
            <person name="Willis A."/>
            <person name="Parks M."/>
            <person name="Burford M.A."/>
        </authorList>
    </citation>
    <scope>NUCLEOTIDE SEQUENCE [LARGE SCALE GENOMIC DNA]</scope>
    <source>
        <strain evidence="1 2">CS-951</strain>
    </source>
</reference>
<proteinExistence type="predicted"/>
<dbReference type="RefSeq" id="WP_046278603.1">
    <property type="nucleotide sequence ID" value="NZ_LATL02000310.1"/>
</dbReference>